<dbReference type="EMBL" id="LR797195">
    <property type="protein sequence ID" value="CAB4193957.1"/>
    <property type="molecule type" value="Genomic_DNA"/>
</dbReference>
<organism evidence="1">
    <name type="scientific">uncultured Caudovirales phage</name>
    <dbReference type="NCBI Taxonomy" id="2100421"/>
    <lineage>
        <taxon>Viruses</taxon>
        <taxon>Duplodnaviria</taxon>
        <taxon>Heunggongvirae</taxon>
        <taxon>Uroviricota</taxon>
        <taxon>Caudoviricetes</taxon>
        <taxon>Peduoviridae</taxon>
        <taxon>Maltschvirus</taxon>
        <taxon>Maltschvirus maltsch</taxon>
    </lineage>
</organism>
<evidence type="ECO:0000313" key="1">
    <source>
        <dbReference type="EMBL" id="CAB4173922.1"/>
    </source>
</evidence>
<reference evidence="1" key="1">
    <citation type="submission" date="2020-05" db="EMBL/GenBank/DDBJ databases">
        <authorList>
            <person name="Chiriac C."/>
            <person name="Salcher M."/>
            <person name="Ghai R."/>
            <person name="Kavagutti S V."/>
        </authorList>
    </citation>
    <scope>NUCLEOTIDE SEQUENCE</scope>
</reference>
<name>A0A6J5PRY5_9CAUD</name>
<sequence>MNKDSFYRIIGAILLIVILIMAIHTCQVQTSAINETTELKKSIIASDKLTKEAEGQYAKLVDYYKSNRDLVKDLKGSNEALYKTIKKQDERLLSITNAVISLDQKVVQGFGKTDPVDTNRINLALRYPNEKEPFVLWDGFINKQTAAYKGTFSFGRLPIKVILTEEKRGLWKSRIVGPDWLKVDSMSILSLPPESYTAVKPKPVQWLVGGTYYYNMSSAGNAIGVNFGVSLFNKHNILIGAASNQQISFGYTYTIKTFKRNK</sequence>
<accession>A0A6J5PRY5</accession>
<evidence type="ECO:0000313" key="2">
    <source>
        <dbReference type="EMBL" id="CAB4193957.1"/>
    </source>
</evidence>
<gene>
    <name evidence="2" type="ORF">UFOVP1247_328</name>
    <name evidence="1" type="ORF">UFOVP970_15</name>
</gene>
<protein>
    <submittedName>
        <fullName evidence="1">Uncharacterized protein</fullName>
    </submittedName>
</protein>
<dbReference type="EMBL" id="LR796916">
    <property type="protein sequence ID" value="CAB4173922.1"/>
    <property type="molecule type" value="Genomic_DNA"/>
</dbReference>
<proteinExistence type="predicted"/>